<dbReference type="InterPro" id="IPR011993">
    <property type="entry name" value="PH-like_dom_sf"/>
</dbReference>
<evidence type="ECO:0000259" key="5">
    <source>
        <dbReference type="PROSITE" id="PS50057"/>
    </source>
</evidence>
<comment type="subcellular location">
    <subcellularLocation>
        <location evidence="1">Cell membrane</location>
        <topology evidence="1">Peripheral membrane protein</topology>
    </subcellularLocation>
</comment>
<dbReference type="Gene3D" id="3.10.20.90">
    <property type="entry name" value="Phosphatidylinositol 3-kinase Catalytic Subunit, Chain A, domain 1"/>
    <property type="match status" value="1"/>
</dbReference>
<dbReference type="PROSITE" id="PS50057">
    <property type="entry name" value="FERM_3"/>
    <property type="match status" value="1"/>
</dbReference>
<dbReference type="PANTHER" id="PTHR23281">
    <property type="entry name" value="MERLIN/MOESIN/EZRIN/RADIXIN"/>
    <property type="match status" value="1"/>
</dbReference>
<dbReference type="FunFam" id="1.20.80.10:FF:000002">
    <property type="entry name" value="radixin isoform X1"/>
    <property type="match status" value="1"/>
</dbReference>
<dbReference type="PhylomeDB" id="B3RY21"/>
<dbReference type="InterPro" id="IPR019748">
    <property type="entry name" value="FERM_central"/>
</dbReference>
<dbReference type="CDD" id="cd17187">
    <property type="entry name" value="FERM_F1_ERM"/>
    <property type="match status" value="1"/>
</dbReference>
<dbReference type="InterPro" id="IPR035963">
    <property type="entry name" value="FERM_2"/>
</dbReference>
<dbReference type="PROSITE" id="PS00661">
    <property type="entry name" value="FERM_2"/>
    <property type="match status" value="1"/>
</dbReference>
<dbReference type="GO" id="GO:1902115">
    <property type="term" value="P:regulation of organelle assembly"/>
    <property type="evidence" value="ECO:0000318"/>
    <property type="project" value="GO_Central"/>
</dbReference>
<dbReference type="eggNOG" id="KOG3529">
    <property type="taxonomic scope" value="Eukaryota"/>
</dbReference>
<dbReference type="STRING" id="10228.B3RY21"/>
<dbReference type="PIRSF" id="PIRSF002305">
    <property type="entry name" value="ERM"/>
    <property type="match status" value="1"/>
</dbReference>
<dbReference type="InterPro" id="IPR029071">
    <property type="entry name" value="Ubiquitin-like_domsf"/>
</dbReference>
<reference evidence="6 7" key="1">
    <citation type="journal article" date="2008" name="Nature">
        <title>The Trichoplax genome and the nature of placozoans.</title>
        <authorList>
            <person name="Srivastava M."/>
            <person name="Begovic E."/>
            <person name="Chapman J."/>
            <person name="Putnam N.H."/>
            <person name="Hellsten U."/>
            <person name="Kawashima T."/>
            <person name="Kuo A."/>
            <person name="Mitros T."/>
            <person name="Salamov A."/>
            <person name="Carpenter M.L."/>
            <person name="Signorovitch A.Y."/>
            <person name="Moreno M.A."/>
            <person name="Kamm K."/>
            <person name="Grimwood J."/>
            <person name="Schmutz J."/>
            <person name="Shapiro H."/>
            <person name="Grigoriev I.V."/>
            <person name="Buss L.W."/>
            <person name="Schierwater B."/>
            <person name="Dellaporta S.L."/>
            <person name="Rokhsar D.S."/>
        </authorList>
    </citation>
    <scope>NUCLEOTIDE SEQUENCE [LARGE SCALE GENOMIC DNA]</scope>
    <source>
        <strain evidence="6 7">Grell-BS-1999</strain>
    </source>
</reference>
<dbReference type="Pfam" id="PF00769">
    <property type="entry name" value="ERM_C"/>
    <property type="match status" value="1"/>
</dbReference>
<dbReference type="OMA" id="WEERIMS"/>
<dbReference type="Gene3D" id="1.20.5.450">
    <property type="match status" value="1"/>
</dbReference>
<dbReference type="GO" id="GO:0030175">
    <property type="term" value="C:filopodium"/>
    <property type="evidence" value="ECO:0000318"/>
    <property type="project" value="GO_Central"/>
</dbReference>
<evidence type="ECO:0000256" key="1">
    <source>
        <dbReference type="ARBA" id="ARBA00004202"/>
    </source>
</evidence>
<dbReference type="InterPro" id="IPR000798">
    <property type="entry name" value="Ez/rad/moesin-like"/>
</dbReference>
<gene>
    <name evidence="6" type="ORF">TRIADDRAFT_25177</name>
</gene>
<dbReference type="PRINTS" id="PR00661">
    <property type="entry name" value="ERMFAMILY"/>
</dbReference>
<dbReference type="Pfam" id="PF09380">
    <property type="entry name" value="FERM_C"/>
    <property type="match status" value="1"/>
</dbReference>
<dbReference type="SUPFAM" id="SSF54236">
    <property type="entry name" value="Ubiquitin-like"/>
    <property type="match status" value="1"/>
</dbReference>
<dbReference type="FunCoup" id="B3RY21">
    <property type="interactions" value="1566"/>
</dbReference>
<dbReference type="GO" id="GO:0050839">
    <property type="term" value="F:cell adhesion molecule binding"/>
    <property type="evidence" value="ECO:0000318"/>
    <property type="project" value="GO_Central"/>
</dbReference>
<dbReference type="InterPro" id="IPR018980">
    <property type="entry name" value="FERM_PH-like_C"/>
</dbReference>
<feature type="region of interest" description="Disordered" evidence="4">
    <location>
        <begin position="442"/>
        <end position="477"/>
    </location>
</feature>
<dbReference type="InterPro" id="IPR041789">
    <property type="entry name" value="ERM_FERM_C"/>
</dbReference>
<feature type="non-terminal residue" evidence="6">
    <location>
        <position position="1"/>
    </location>
</feature>
<dbReference type="InterPro" id="IPR019749">
    <property type="entry name" value="Band_41_domain"/>
</dbReference>
<proteinExistence type="predicted"/>
<dbReference type="GO" id="GO:1902966">
    <property type="term" value="P:positive regulation of protein localization to early endosome"/>
    <property type="evidence" value="ECO:0000318"/>
    <property type="project" value="GO_Central"/>
</dbReference>
<dbReference type="InterPro" id="IPR046810">
    <property type="entry name" value="ERM_helical"/>
</dbReference>
<dbReference type="PROSITE" id="PS00660">
    <property type="entry name" value="FERM_1"/>
    <property type="match status" value="1"/>
</dbReference>
<name>B3RY21_TRIAD</name>
<dbReference type="FunFam" id="2.30.29.30:FF:000003">
    <property type="entry name" value="Radixin isoform 1"/>
    <property type="match status" value="1"/>
</dbReference>
<dbReference type="CDD" id="cd13194">
    <property type="entry name" value="FERM_C_ERM"/>
    <property type="match status" value="1"/>
</dbReference>
<dbReference type="SMART" id="SM01196">
    <property type="entry name" value="FERM_C"/>
    <property type="match status" value="1"/>
</dbReference>
<dbReference type="OrthoDB" id="6018897at2759"/>
<evidence type="ECO:0000256" key="3">
    <source>
        <dbReference type="ARBA" id="ARBA00023136"/>
    </source>
</evidence>
<dbReference type="Pfam" id="PF09379">
    <property type="entry name" value="FERM_N"/>
    <property type="match status" value="1"/>
</dbReference>
<keyword evidence="3" id="KW-0472">Membrane</keyword>
<dbReference type="GO" id="GO:0008360">
    <property type="term" value="P:regulation of cell shape"/>
    <property type="evidence" value="ECO:0000318"/>
    <property type="project" value="GO_Central"/>
</dbReference>
<dbReference type="Pfam" id="PF20492">
    <property type="entry name" value="ERM_helical"/>
    <property type="match status" value="1"/>
</dbReference>
<sequence length="553" mass="64607">VNVRVTSLDSELEFAIQPNTSGKQLFDQVCKTLGIREVWYFGLRFLDSKGQLSWLRLEKKVSAQDIKKEVPLQFKFRVEFFPEDVSEELIEDVTQKLFFLQVKEGIINDDVYCPPETAVLLASYAVQAKFGDYDKDTHKDGYLSNEKLLPKRVLDQHKLDSRQWEERISNWHSEHKNMLKEEAMMEYLKIAQDLEMYGVNYYDIKNKKGSDLWLGVDALGINVYEHEDRLTPKIGFPWSEIRNISFSEKKFVIKPIDRKSPDFNFYVPRVKLNKHILALCMGNHELFIRRRKPDTVEIQQMKTTAKDLRNAKRSEKAQFLREQQARLDAEKQRLELEEKMKKFEEDQKIVQNSLKKTEEGSKELAEKARKAEEETRRLEEIKKQIEEEKKKLEKIAAEDRERLLEKNEEIKRLSEAAARAEEAVAMAEEAAAKAAEEARARAAEEAYQNNNLAEPQYEEGTDAGSSQLIDDETDEVPMTQEIDRVALAERNKRLMEQLKLLGNELIGIRDNSKDTTMDHLHAENVKQGRDKYKTLKQIRQGNTKKRVNDFEQL</sequence>
<dbReference type="SUPFAM" id="SSF47031">
    <property type="entry name" value="Second domain of FERM"/>
    <property type="match status" value="1"/>
</dbReference>
<dbReference type="Gene3D" id="1.20.80.10">
    <property type="match status" value="1"/>
</dbReference>
<evidence type="ECO:0000313" key="7">
    <source>
        <dbReference type="Proteomes" id="UP000009022"/>
    </source>
</evidence>
<dbReference type="InterPro" id="IPR011259">
    <property type="entry name" value="ERM_C_dom"/>
</dbReference>
<keyword evidence="7" id="KW-1185">Reference proteome</keyword>
<dbReference type="PRINTS" id="PR00935">
    <property type="entry name" value="BAND41"/>
</dbReference>
<evidence type="ECO:0000256" key="2">
    <source>
        <dbReference type="ARBA" id="ARBA00022475"/>
    </source>
</evidence>
<protein>
    <recommendedName>
        <fullName evidence="5">FERM domain-containing protein</fullName>
    </recommendedName>
</protein>
<dbReference type="InterPro" id="IPR011174">
    <property type="entry name" value="ERM"/>
</dbReference>
<feature type="domain" description="FERM" evidence="5">
    <location>
        <begin position="1"/>
        <end position="291"/>
    </location>
</feature>
<keyword evidence="2" id="KW-1003">Cell membrane</keyword>
<dbReference type="RefSeq" id="XP_002112848.1">
    <property type="nucleotide sequence ID" value="XM_002112812.1"/>
</dbReference>
<dbReference type="KEGG" id="tad:TRIADDRAFT_25177"/>
<dbReference type="GO" id="GO:0003779">
    <property type="term" value="F:actin binding"/>
    <property type="evidence" value="ECO:0000318"/>
    <property type="project" value="GO_Central"/>
</dbReference>
<dbReference type="InterPro" id="IPR019747">
    <property type="entry name" value="FERM_CS"/>
</dbReference>
<dbReference type="InParanoid" id="B3RY21"/>
<dbReference type="CDD" id="cd14473">
    <property type="entry name" value="FERM_B-lobe"/>
    <property type="match status" value="1"/>
</dbReference>
<dbReference type="InterPro" id="IPR000299">
    <property type="entry name" value="FERM_domain"/>
</dbReference>
<dbReference type="Gene3D" id="6.10.360.10">
    <property type="match status" value="1"/>
</dbReference>
<evidence type="ECO:0000313" key="6">
    <source>
        <dbReference type="EMBL" id="EDV24958.1"/>
    </source>
</evidence>
<dbReference type="Pfam" id="PF00373">
    <property type="entry name" value="FERM_M"/>
    <property type="match status" value="1"/>
</dbReference>
<dbReference type="HOGENOM" id="CLU_003623_6_2_1"/>
<dbReference type="InterPro" id="IPR014352">
    <property type="entry name" value="FERM/acyl-CoA-bd_prot_sf"/>
</dbReference>
<dbReference type="GO" id="GO:0045177">
    <property type="term" value="C:apical part of cell"/>
    <property type="evidence" value="ECO:0000318"/>
    <property type="project" value="GO_Central"/>
</dbReference>
<dbReference type="GO" id="GO:0005912">
    <property type="term" value="C:adherens junction"/>
    <property type="evidence" value="ECO:0000318"/>
    <property type="project" value="GO_Central"/>
</dbReference>
<accession>B3RY21</accession>
<dbReference type="InterPro" id="IPR018979">
    <property type="entry name" value="FERM_N"/>
</dbReference>
<dbReference type="SUPFAM" id="SSF50729">
    <property type="entry name" value="PH domain-like"/>
    <property type="match status" value="1"/>
</dbReference>
<dbReference type="CTD" id="6754061"/>
<dbReference type="SMART" id="SM00295">
    <property type="entry name" value="B41"/>
    <property type="match status" value="1"/>
</dbReference>
<dbReference type="FunFam" id="3.10.20.90:FF:000013">
    <property type="entry name" value="radixin isoform X1"/>
    <property type="match status" value="1"/>
</dbReference>
<dbReference type="EMBL" id="DS985245">
    <property type="protein sequence ID" value="EDV24958.1"/>
    <property type="molecule type" value="Genomic_DNA"/>
</dbReference>
<dbReference type="SUPFAM" id="SSF48678">
    <property type="entry name" value="Moesin tail domain"/>
    <property type="match status" value="1"/>
</dbReference>
<dbReference type="InterPro" id="IPR008954">
    <property type="entry name" value="Moesin_tail_sf"/>
</dbReference>
<dbReference type="AlphaFoldDB" id="B3RY21"/>
<dbReference type="GO" id="GO:0005886">
    <property type="term" value="C:plasma membrane"/>
    <property type="evidence" value="ECO:0000318"/>
    <property type="project" value="GO_Central"/>
</dbReference>
<dbReference type="GeneID" id="6754061"/>
<organism evidence="6 7">
    <name type="scientific">Trichoplax adhaerens</name>
    <name type="common">Trichoplax reptans</name>
    <dbReference type="NCBI Taxonomy" id="10228"/>
    <lineage>
        <taxon>Eukaryota</taxon>
        <taxon>Metazoa</taxon>
        <taxon>Placozoa</taxon>
        <taxon>Uniplacotomia</taxon>
        <taxon>Trichoplacea</taxon>
        <taxon>Trichoplacidae</taxon>
        <taxon>Trichoplax</taxon>
    </lineage>
</organism>
<dbReference type="Proteomes" id="UP000009022">
    <property type="component" value="Unassembled WGS sequence"/>
</dbReference>
<dbReference type="GO" id="GO:2000643">
    <property type="term" value="P:positive regulation of early endosome to late endosome transport"/>
    <property type="evidence" value="ECO:0000318"/>
    <property type="project" value="GO_Central"/>
</dbReference>
<dbReference type="Gene3D" id="2.30.29.30">
    <property type="entry name" value="Pleckstrin-homology domain (PH domain)/Phosphotyrosine-binding domain (PTB)"/>
    <property type="match status" value="1"/>
</dbReference>
<evidence type="ECO:0000256" key="4">
    <source>
        <dbReference type="SAM" id="MobiDB-lite"/>
    </source>
</evidence>